<keyword evidence="1" id="KW-0863">Zinc-finger</keyword>
<evidence type="ECO:0000313" key="5">
    <source>
        <dbReference type="EMBL" id="KAL3874253.1"/>
    </source>
</evidence>
<dbReference type="PANTHER" id="PTHR37984:SF15">
    <property type="entry name" value="INTEGRASE CATALYTIC DOMAIN-CONTAINING PROTEIN"/>
    <property type="match status" value="1"/>
</dbReference>
<dbReference type="InterPro" id="IPR001584">
    <property type="entry name" value="Integrase_cat-core"/>
</dbReference>
<proteinExistence type="predicted"/>
<evidence type="ECO:0000313" key="6">
    <source>
        <dbReference type="Proteomes" id="UP001634394"/>
    </source>
</evidence>
<evidence type="ECO:0000256" key="2">
    <source>
        <dbReference type="SAM" id="MobiDB-lite"/>
    </source>
</evidence>
<dbReference type="PROSITE" id="PS50994">
    <property type="entry name" value="INTEGRASE"/>
    <property type="match status" value="1"/>
</dbReference>
<dbReference type="PROSITE" id="PS50158">
    <property type="entry name" value="ZF_CCHC"/>
    <property type="match status" value="1"/>
</dbReference>
<dbReference type="Proteomes" id="UP001634394">
    <property type="component" value="Unassembled WGS sequence"/>
</dbReference>
<dbReference type="FunFam" id="1.10.340.70:FF:000001">
    <property type="entry name" value="Retrovirus-related Pol polyprotein from transposon gypsy-like Protein"/>
    <property type="match status" value="1"/>
</dbReference>
<evidence type="ECO:0000256" key="1">
    <source>
        <dbReference type="PROSITE-ProRule" id="PRU00047"/>
    </source>
</evidence>
<evidence type="ECO:0000259" key="4">
    <source>
        <dbReference type="PROSITE" id="PS50994"/>
    </source>
</evidence>
<dbReference type="InterPro" id="IPR012337">
    <property type="entry name" value="RNaseH-like_sf"/>
</dbReference>
<keyword evidence="1" id="KW-0479">Metal-binding</keyword>
<dbReference type="InterPro" id="IPR001878">
    <property type="entry name" value="Znf_CCHC"/>
</dbReference>
<dbReference type="SMART" id="SM00343">
    <property type="entry name" value="ZnF_C2HC"/>
    <property type="match status" value="1"/>
</dbReference>
<dbReference type="PANTHER" id="PTHR37984">
    <property type="entry name" value="PROTEIN CBG26694"/>
    <property type="match status" value="1"/>
</dbReference>
<accession>A0ABD3WNC9</accession>
<gene>
    <name evidence="5" type="ORF">ACJMK2_037293</name>
</gene>
<keyword evidence="1" id="KW-0862">Zinc</keyword>
<keyword evidence="6" id="KW-1185">Reference proteome</keyword>
<dbReference type="Pfam" id="PF17921">
    <property type="entry name" value="Integrase_H2C2"/>
    <property type="match status" value="1"/>
</dbReference>
<comment type="caution">
    <text evidence="5">The sequence shown here is derived from an EMBL/GenBank/DDBJ whole genome shotgun (WGS) entry which is preliminary data.</text>
</comment>
<name>A0ABD3WNC9_SINWO</name>
<dbReference type="InterPro" id="IPR050951">
    <property type="entry name" value="Retrovirus_Pol_polyprotein"/>
</dbReference>
<organism evidence="5 6">
    <name type="scientific">Sinanodonta woodiana</name>
    <name type="common">Chinese pond mussel</name>
    <name type="synonym">Anodonta woodiana</name>
    <dbReference type="NCBI Taxonomy" id="1069815"/>
    <lineage>
        <taxon>Eukaryota</taxon>
        <taxon>Metazoa</taxon>
        <taxon>Spiralia</taxon>
        <taxon>Lophotrochozoa</taxon>
        <taxon>Mollusca</taxon>
        <taxon>Bivalvia</taxon>
        <taxon>Autobranchia</taxon>
        <taxon>Heteroconchia</taxon>
        <taxon>Palaeoheterodonta</taxon>
        <taxon>Unionida</taxon>
        <taxon>Unionoidea</taxon>
        <taxon>Unionidae</taxon>
        <taxon>Unioninae</taxon>
        <taxon>Sinanodonta</taxon>
    </lineage>
</organism>
<reference evidence="5 6" key="1">
    <citation type="submission" date="2024-11" db="EMBL/GenBank/DDBJ databases">
        <title>Chromosome-level genome assembly of the freshwater bivalve Anodonta woodiana.</title>
        <authorList>
            <person name="Chen X."/>
        </authorList>
    </citation>
    <scope>NUCLEOTIDE SEQUENCE [LARGE SCALE GENOMIC DNA]</scope>
    <source>
        <strain evidence="5">MN2024</strain>
        <tissue evidence="5">Gills</tissue>
    </source>
</reference>
<dbReference type="InterPro" id="IPR036875">
    <property type="entry name" value="Znf_CCHC_sf"/>
</dbReference>
<dbReference type="Pfam" id="PF00665">
    <property type="entry name" value="rve"/>
    <property type="match status" value="1"/>
</dbReference>
<dbReference type="SUPFAM" id="SSF53098">
    <property type="entry name" value="Ribonuclease H-like"/>
    <property type="match status" value="1"/>
</dbReference>
<dbReference type="Gene3D" id="3.30.420.10">
    <property type="entry name" value="Ribonuclease H-like superfamily/Ribonuclease H"/>
    <property type="match status" value="1"/>
</dbReference>
<dbReference type="AlphaFoldDB" id="A0ABD3WNC9"/>
<dbReference type="SUPFAM" id="SSF57756">
    <property type="entry name" value="Retrovirus zinc finger-like domains"/>
    <property type="match status" value="1"/>
</dbReference>
<dbReference type="InterPro" id="IPR041588">
    <property type="entry name" value="Integrase_H2C2"/>
</dbReference>
<sequence length="526" mass="58869">MATQADYFAEARGGTQSVFLRDNMGGYQDQRFREPEKLGTQKGGNFQSGKGSCRSDKQCFTCKEFGHITPDCPKRKSFIQKVAVAIESRAESGGGKREGLPCEWSEPNNASKVYKSKPCVQIDHDEIMSISTCLFPEARVPTGTGTANGQTVTVLRDTGCTGVVVKRSLVRKDQKHGWKSPCMLLNQTIDRVTVAKIEIETPFLTGTVEALCMDNPIYYLTIGYVDGSRLPTLSDFRFPIVQSVETRAQTDKKQLLILKVQEAVTDISRDEFTREQIRDGSLPTLAERILSGTAKYCKGGGSSKFVRTKGLMYREFSPRGGAKYIQLVVPQIYRSHVLRLAHESSMTGHLGMIKTTYRVLREFYWPGVNGDVERLCRSCDVCQKTVSKGRNARVPLGKMPLIDTPFERVAVDIVGPILPITDRKKRYILTLGDYATRYPEAIALPSIETERFAEALVDMFSRVGVPEDILTDCGAQFTSELMSEISRLLSIKQLRTTPYHPMCNGLVERFNGTLKQMLRRMCVEKP</sequence>
<dbReference type="Gene3D" id="4.10.60.10">
    <property type="entry name" value="Zinc finger, CCHC-type"/>
    <property type="match status" value="1"/>
</dbReference>
<dbReference type="InterPro" id="IPR036397">
    <property type="entry name" value="RNaseH_sf"/>
</dbReference>
<dbReference type="GO" id="GO:0008270">
    <property type="term" value="F:zinc ion binding"/>
    <property type="evidence" value="ECO:0007669"/>
    <property type="project" value="UniProtKB-KW"/>
</dbReference>
<dbReference type="Gene3D" id="1.10.340.70">
    <property type="match status" value="1"/>
</dbReference>
<feature type="domain" description="CCHC-type" evidence="3">
    <location>
        <begin position="59"/>
        <end position="74"/>
    </location>
</feature>
<protein>
    <submittedName>
        <fullName evidence="5">Uncharacterized protein</fullName>
    </submittedName>
</protein>
<evidence type="ECO:0000259" key="3">
    <source>
        <dbReference type="PROSITE" id="PS50158"/>
    </source>
</evidence>
<dbReference type="EMBL" id="JBJQND010000006">
    <property type="protein sequence ID" value="KAL3874253.1"/>
    <property type="molecule type" value="Genomic_DNA"/>
</dbReference>
<feature type="region of interest" description="Disordered" evidence="2">
    <location>
        <begin position="33"/>
        <end position="52"/>
    </location>
</feature>
<feature type="domain" description="Integrase catalytic" evidence="4">
    <location>
        <begin position="401"/>
        <end position="526"/>
    </location>
</feature>